<dbReference type="OrthoDB" id="5974632at2759"/>
<dbReference type="Proteomes" id="UP000192220">
    <property type="component" value="Unplaced"/>
</dbReference>
<evidence type="ECO:0000313" key="3">
    <source>
        <dbReference type="RefSeq" id="XP_013889258.1"/>
    </source>
</evidence>
<feature type="non-terminal residue" evidence="3">
    <location>
        <position position="1677"/>
    </location>
</feature>
<feature type="region of interest" description="Disordered" evidence="1">
    <location>
        <begin position="1621"/>
        <end position="1677"/>
    </location>
</feature>
<dbReference type="InParanoid" id="A0A2I4DAJ5"/>
<name>A0A2I4DAJ5_AUSLI</name>
<dbReference type="RefSeq" id="XP_013889258.1">
    <property type="nucleotide sequence ID" value="XM_014033804.1"/>
</dbReference>
<dbReference type="GO" id="GO:0035869">
    <property type="term" value="C:ciliary transition zone"/>
    <property type="evidence" value="ECO:0007669"/>
    <property type="project" value="TreeGrafter"/>
</dbReference>
<dbReference type="GeneID" id="106536509"/>
<organism evidence="2 3">
    <name type="scientific">Austrofundulus limnaeus</name>
    <name type="common">Annual killifish</name>
    <dbReference type="NCBI Taxonomy" id="52670"/>
    <lineage>
        <taxon>Eukaryota</taxon>
        <taxon>Metazoa</taxon>
        <taxon>Chordata</taxon>
        <taxon>Craniata</taxon>
        <taxon>Vertebrata</taxon>
        <taxon>Euteleostomi</taxon>
        <taxon>Actinopterygii</taxon>
        <taxon>Neopterygii</taxon>
        <taxon>Teleostei</taxon>
        <taxon>Neoteleostei</taxon>
        <taxon>Acanthomorphata</taxon>
        <taxon>Ovalentaria</taxon>
        <taxon>Atherinomorphae</taxon>
        <taxon>Cyprinodontiformes</taxon>
        <taxon>Rivulidae</taxon>
        <taxon>Austrofundulus</taxon>
    </lineage>
</organism>
<dbReference type="KEGG" id="alim:106536509"/>
<protein>
    <submittedName>
        <fullName evidence="3">Uncharacterized protein C5orf42</fullName>
    </submittedName>
</protein>
<sequence>MDLKLEVILSSSIKRKKPWPRFCWLGQEKESLFLLDDKRISEINMVSGRTKKKTPKLHHLLNNVVTMTSSQNGMWLCGLLVSGDLFLWNKDKDVLKTAATVPEVTQIIATAQENSTKLSLQVSCNGMRVLLAAISGQVFLWECTDVRDFTGLRDGPVKGRWAHIQPLEDSVLPSSQDKEASQHTIFVKTEVMGDVCWSGFVFTLEKQLVITVLKIQWKEGHVRMGSAGFNIEWATKTCLMSQLTPPCNPVKSRGALVPAFSPDGRLLAVVLNQRKPKATQVLFMSTQNMITISSGLGGCGSKKMDIPSKYIRSYWVGSVSWSPGGLFLACVLKRGSLLMLARLGELLTLTSSGCNVDFGPAQFLPLHPLVTYRPPVSAVKGEASLSSSSMSVRDILRQRYSVTWHPRLLYLIVSDGYMATVMRVLGRPSPALFLKSLLTDVSKDLEKASCKLDKSQVHVKAWLESVSCLNLDSSLDEFNLAVSCRPKTSDSVISVGTDTSRLPLFLQEQQTLGGTKELFESMQAFFEVESDLEGLPAGSHMEEGGRLEFASMFDTLHALETCNDSAFLAGPVYNDFTEPEMKSPLWRELGRIQSRLLTAWAVGMSLGNAVEHRVPLMKHALCCWVRLAALLHLLPGSKVHAGEKDQPTFACLLHLIKSLLSFLSWDSSSSDGLSCLGLLVEFSRKIVHLLLTPHPDSHQTGQCLVSSQSLFRIINVLQLVSNSLDHAYSLQQRTYFSSEEEVTPSQTQIWRSYVYHVHLLQNENTDKTASTHQALPFPHRPSSRLLGVWQLVYHITQKYAEELQRFKGCDGWDEEEQMVSVIMSQIQAALQSTGQSLEEGPSLLSSSGERLFLCGLYPKSADAWRLQICEEASKSGERCVFLEKRLCLALLYSLLSQYHLKDAQEFGDHMAQLILLQAGKQIDCLASITDSPPCPWLPMNLHSGAASAVVQTLGRFMASYFSNQPLFILPAHNVAVLPPIHLPHSPSVGRLVPLCQEDVAKAVRQQHLSEVWTVDYALDLLLLGGLLPEAVWLAYHLGDWKTAVTLSLAHISYCTERSDFTQLRRRELQLPSVLQPESIFQAELWGLLGNKTDSQESADKDEDKSLTICSDPLEGEDWDLLGASVQEILKASVMAEVNVLCSPLSSFLEKAKRTSSSLPALVPIGLYLPSPPLYCPQPSPNTQDHMETVGEFAEVSCRHKVSAVLQRLLFLLRSARCCHPAAQWYISHLRRARHILHKIKKKYCYPSADQEEKDFPEALMKLITRGGYFRLGPNKDGRLDSDIIHTIICFRELCALCWMLHIRDQLSLHCRRYQAARQRGGDEEPSNESEVNSSGVDALLWTVRFLPFSHFLSAEEVLQDILLSLLSELPPVPLVADTLVRAFPQEEESVRVSLREKYNLLLQRLRQCNVIDAEKKEVNESMVTLIRDKSKHRRKHLARLQRHLAPPVLHLWEKEEDEADKQSKYDTSTTGQLSLGTSLSTSTLTDGGLQPLCSDADTAGISVAVSPEQRLRATTRSRGAKKEGKDAKKFEKLIKEKCDKTEDGEKGQPSLPAIGSWEFELEDDEYLNFLELFLSYLLEKNNTDGEDFGSELPLLRSFCSELRERELHSLKFDVLSTIHRRQNGERRPARKHPSNAPPVFRAGSCFKPVKQGEKPELQTSSVWNEATTSRASLSVSS</sequence>
<proteinExistence type="predicted"/>
<reference evidence="3" key="1">
    <citation type="submission" date="2025-08" db="UniProtKB">
        <authorList>
            <consortium name="RefSeq"/>
        </authorList>
    </citation>
    <scope>IDENTIFICATION</scope>
</reference>
<dbReference type="InterPro" id="IPR028236">
    <property type="entry name" value="CPLANE1"/>
</dbReference>
<feature type="compositionally biased region" description="Polar residues" evidence="1">
    <location>
        <begin position="1657"/>
        <end position="1677"/>
    </location>
</feature>
<evidence type="ECO:0000256" key="1">
    <source>
        <dbReference type="SAM" id="MobiDB-lite"/>
    </source>
</evidence>
<dbReference type="GO" id="GO:0060271">
    <property type="term" value="P:cilium assembly"/>
    <property type="evidence" value="ECO:0007669"/>
    <property type="project" value="TreeGrafter"/>
</dbReference>
<gene>
    <name evidence="3" type="primary">LOC106536509</name>
</gene>
<dbReference type="SUPFAM" id="SSF50978">
    <property type="entry name" value="WD40 repeat-like"/>
    <property type="match status" value="1"/>
</dbReference>
<evidence type="ECO:0000313" key="2">
    <source>
        <dbReference type="Proteomes" id="UP000192220"/>
    </source>
</evidence>
<dbReference type="PANTHER" id="PTHR14492">
    <property type="entry name" value="JBTS17"/>
    <property type="match status" value="1"/>
</dbReference>
<keyword evidence="2" id="KW-1185">Reference proteome</keyword>
<accession>A0A2I4DAJ5</accession>
<dbReference type="PANTHER" id="PTHR14492:SF4">
    <property type="entry name" value="CILIOGENESIS AND PLANAR POLARITY EFFECTOR 1"/>
    <property type="match status" value="1"/>
</dbReference>
<dbReference type="InterPro" id="IPR036322">
    <property type="entry name" value="WD40_repeat_dom_sf"/>
</dbReference>